<evidence type="ECO:0000313" key="2">
    <source>
        <dbReference type="Proteomes" id="UP000190774"/>
    </source>
</evidence>
<sequence length="117" mass="12612">MKNPIIDLEPESSILLNIPEVPPVQAIPGMLVLCKGGVLTIRKGGSNRRSEMTFTLSEAIQLSAAIQQGIKQELFLPSPEGKEPGYAERPLDDGALANLKRMIAEGDSKPSEESREG</sequence>
<evidence type="ECO:0000313" key="1">
    <source>
        <dbReference type="EMBL" id="SKA88951.1"/>
    </source>
</evidence>
<gene>
    <name evidence="1" type="ORF">SAMN02745166_01513</name>
</gene>
<name>A0A1T4XIN1_9BACT</name>
<dbReference type="AlphaFoldDB" id="A0A1T4XIN1"/>
<accession>A0A1T4XIN1</accession>
<dbReference type="EMBL" id="FUYE01000004">
    <property type="protein sequence ID" value="SKA88951.1"/>
    <property type="molecule type" value="Genomic_DNA"/>
</dbReference>
<dbReference type="STRING" id="48467.SAMN02745166_01513"/>
<organism evidence="1 2">
    <name type="scientific">Prosthecobacter debontii</name>
    <dbReference type="NCBI Taxonomy" id="48467"/>
    <lineage>
        <taxon>Bacteria</taxon>
        <taxon>Pseudomonadati</taxon>
        <taxon>Verrucomicrobiota</taxon>
        <taxon>Verrucomicrobiia</taxon>
        <taxon>Verrucomicrobiales</taxon>
        <taxon>Verrucomicrobiaceae</taxon>
        <taxon>Prosthecobacter</taxon>
    </lineage>
</organism>
<protein>
    <submittedName>
        <fullName evidence="1">Uncharacterized protein</fullName>
    </submittedName>
</protein>
<dbReference type="Proteomes" id="UP000190774">
    <property type="component" value="Unassembled WGS sequence"/>
</dbReference>
<proteinExistence type="predicted"/>
<dbReference type="RefSeq" id="WP_078812716.1">
    <property type="nucleotide sequence ID" value="NZ_FUYE01000004.1"/>
</dbReference>
<reference evidence="2" key="1">
    <citation type="submission" date="2017-02" db="EMBL/GenBank/DDBJ databases">
        <authorList>
            <person name="Varghese N."/>
            <person name="Submissions S."/>
        </authorList>
    </citation>
    <scope>NUCLEOTIDE SEQUENCE [LARGE SCALE GENOMIC DNA]</scope>
    <source>
        <strain evidence="2">ATCC 700200</strain>
    </source>
</reference>
<keyword evidence="2" id="KW-1185">Reference proteome</keyword>